<feature type="domain" description="HTH cro/C1-type" evidence="1">
    <location>
        <begin position="17"/>
        <end position="65"/>
    </location>
</feature>
<dbReference type="PROSITE" id="PS50943">
    <property type="entry name" value="HTH_CROC1"/>
    <property type="match status" value="1"/>
</dbReference>
<dbReference type="CDD" id="cd00093">
    <property type="entry name" value="HTH_XRE"/>
    <property type="match status" value="1"/>
</dbReference>
<dbReference type="InterPro" id="IPR001387">
    <property type="entry name" value="Cro/C1-type_HTH"/>
</dbReference>
<accession>A0A6J7WGS1</accession>
<dbReference type="SUPFAM" id="SSF47413">
    <property type="entry name" value="lambda repressor-like DNA-binding domains"/>
    <property type="match status" value="1"/>
</dbReference>
<protein>
    <submittedName>
        <fullName evidence="2">HTH_XRE domain containing protein</fullName>
    </submittedName>
</protein>
<proteinExistence type="predicted"/>
<reference evidence="2" key="1">
    <citation type="submission" date="2020-05" db="EMBL/GenBank/DDBJ databases">
        <authorList>
            <person name="Chiriac C."/>
            <person name="Salcher M."/>
            <person name="Ghai R."/>
            <person name="Kavagutti S V."/>
        </authorList>
    </citation>
    <scope>NUCLEOTIDE SEQUENCE</scope>
</reference>
<dbReference type="SMART" id="SM00530">
    <property type="entry name" value="HTH_XRE"/>
    <property type="match status" value="1"/>
</dbReference>
<name>A0A6J7WGS1_9CAUD</name>
<dbReference type="Pfam" id="PF13443">
    <property type="entry name" value="HTH_26"/>
    <property type="match status" value="1"/>
</dbReference>
<dbReference type="InterPro" id="IPR010982">
    <property type="entry name" value="Lambda_DNA-bd_dom_sf"/>
</dbReference>
<sequence>MQPPSVNTEWFRTKLAERELSMRGLAKKMELDPASISLMLRGMRRMTTAEANKIAVILGISVTEVLRQAGVPVSEDAHSVALVGTIDANGKVKKLAGKVRHQTPPDVPTDGIALQVRCSSSAADGWLLLAASATVSPEVALERLCVVNLKGGDVIVGTLRKGYDKDTYNIICTLPGNALHENMSVKNVSTVLWIRPR</sequence>
<organism evidence="2">
    <name type="scientific">uncultured Caudovirales phage</name>
    <dbReference type="NCBI Taxonomy" id="2100421"/>
    <lineage>
        <taxon>Viruses</taxon>
        <taxon>Duplodnaviria</taxon>
        <taxon>Heunggongvirae</taxon>
        <taxon>Uroviricota</taxon>
        <taxon>Caudoviricetes</taxon>
        <taxon>Peduoviridae</taxon>
        <taxon>Maltschvirus</taxon>
        <taxon>Maltschvirus maltsch</taxon>
    </lineage>
</organism>
<dbReference type="Gene3D" id="1.10.260.40">
    <property type="entry name" value="lambda repressor-like DNA-binding domains"/>
    <property type="match status" value="1"/>
</dbReference>
<dbReference type="EMBL" id="LR798220">
    <property type="protein sequence ID" value="CAB5194882.1"/>
    <property type="molecule type" value="Genomic_DNA"/>
</dbReference>
<evidence type="ECO:0000313" key="2">
    <source>
        <dbReference type="EMBL" id="CAB5194882.1"/>
    </source>
</evidence>
<gene>
    <name evidence="2" type="ORF">UFOVP168_33</name>
</gene>
<evidence type="ECO:0000259" key="1">
    <source>
        <dbReference type="PROSITE" id="PS50943"/>
    </source>
</evidence>
<dbReference type="GO" id="GO:0003677">
    <property type="term" value="F:DNA binding"/>
    <property type="evidence" value="ECO:0007669"/>
    <property type="project" value="InterPro"/>
</dbReference>